<feature type="transmembrane region" description="Helical" evidence="1">
    <location>
        <begin position="571"/>
        <end position="590"/>
    </location>
</feature>
<dbReference type="SUPFAM" id="SSF56801">
    <property type="entry name" value="Acetyl-CoA synthetase-like"/>
    <property type="match status" value="1"/>
</dbReference>
<feature type="transmembrane region" description="Helical" evidence="1">
    <location>
        <begin position="611"/>
        <end position="631"/>
    </location>
</feature>
<dbReference type="InterPro" id="IPR050237">
    <property type="entry name" value="ATP-dep_AMP-bd_enzyme"/>
</dbReference>
<dbReference type="Gene3D" id="3.30.300.30">
    <property type="match status" value="1"/>
</dbReference>
<evidence type="ECO:0000313" key="4">
    <source>
        <dbReference type="EMBL" id="MBG6137745.1"/>
    </source>
</evidence>
<dbReference type="Pfam" id="PF00501">
    <property type="entry name" value="AMP-binding"/>
    <property type="match status" value="1"/>
</dbReference>
<dbReference type="Gene3D" id="1.10.1200.10">
    <property type="entry name" value="ACP-like"/>
    <property type="match status" value="1"/>
</dbReference>
<keyword evidence="1" id="KW-0812">Transmembrane</keyword>
<comment type="caution">
    <text evidence="4">The sequence shown here is derived from an EMBL/GenBank/DDBJ whole genome shotgun (WGS) entry which is preliminary data.</text>
</comment>
<evidence type="ECO:0000259" key="3">
    <source>
        <dbReference type="Pfam" id="PF00550"/>
    </source>
</evidence>
<dbReference type="InterPro" id="IPR045851">
    <property type="entry name" value="AMP-bd_C_sf"/>
</dbReference>
<dbReference type="PANTHER" id="PTHR43767:SF10">
    <property type="entry name" value="SURFACTIN SYNTHASE SUBUNIT 1"/>
    <property type="match status" value="1"/>
</dbReference>
<name>A0A8J7KGT8_9ACTN</name>
<feature type="domain" description="AMP-dependent synthetase/ligase" evidence="2">
    <location>
        <begin position="122"/>
        <end position="332"/>
    </location>
</feature>
<dbReference type="InterPro" id="IPR000873">
    <property type="entry name" value="AMP-dep_synth/lig_dom"/>
</dbReference>
<feature type="transmembrane region" description="Helical" evidence="1">
    <location>
        <begin position="758"/>
        <end position="775"/>
    </location>
</feature>
<proteinExistence type="predicted"/>
<dbReference type="InterPro" id="IPR009081">
    <property type="entry name" value="PP-bd_ACP"/>
</dbReference>
<feature type="transmembrane region" description="Helical" evidence="1">
    <location>
        <begin position="782"/>
        <end position="801"/>
    </location>
</feature>
<dbReference type="PANTHER" id="PTHR43767">
    <property type="entry name" value="LONG-CHAIN-FATTY-ACID--COA LIGASE"/>
    <property type="match status" value="1"/>
</dbReference>
<dbReference type="SUPFAM" id="SSF47336">
    <property type="entry name" value="ACP-like"/>
    <property type="match status" value="1"/>
</dbReference>
<keyword evidence="1" id="KW-0472">Membrane</keyword>
<keyword evidence="1" id="KW-1133">Transmembrane helix</keyword>
<feature type="transmembrane region" description="Helical" evidence="1">
    <location>
        <begin position="734"/>
        <end position="752"/>
    </location>
</feature>
<sequence length="861" mass="92409">MSTPVPGQRFVPFARQLSDHGNRPALLTADEVVTYADLAGRVAEFSEVLGRQRRLLLLGAANTVGTVVAYLAALSSGSPVLLTAAGGVDAMTSAYDPDVVIDGSGDRPLVEERRAVGRHELHRDLALLLSTSGSTGSAKLVRLSHDNLRSNAASIAEYLALRDDDRAATTLSLHYCYGLSVLNSHLSRGAAVVLTGLSVSDEGFWELFRTRRATSFAGVPYTFELLDRVGFDAMALPDLRYVTQAGGRLAPADVRRYAELGRRAGWELFVMYGQTEATARMAYLPPALAPQHPECVGVPVPGGRFRLDPVPDWPGDDTGELVYHGANVMLGYAHGPADLARGRTQEELRTGDIARLGPHGLYQIVGRRSRFLKLFGLRVDPHGIEELLADHGTGAICVGDDEELVVAIAGAGGAATIDADRVRQLIAREVGLPARVIRVLPVAELPRLGNGKPDYPAVERLAAESRPATWEDQPARESVDLKALYSRALGVSDVGDDDSFVSLGGDSLSYVTTSVRLERALGHLPTAWHTLSIGELRQVSRAPRSRVRWLETSTALRAVSIVLVVGTHITLFWLAGGAHILLGVAGYNFARFPLTAGNRGERVRRALWSTGRIVGVVGIWLAIVACGYRAWPSTFASGGEYWFVEALVPITLGATALMSLPVVDRWERRWPFAVPLALALAGLLVRYDLVPAPPSPFAIPRLVEPEGFDRWANPAVIFWLFAVGWAAARATRHWQRAVLTAIVVLAVPGFFTHPREDVLVAAGVLLLVWVPAVPSVGLLNRLAGVVAASSLCVYLTHWQIYPRIGDALAGVPGGPLVVTAGTIAVGALYQLATDRASVLLAAAREAFQRRGATAPPTLSDV</sequence>
<dbReference type="EMBL" id="JADOUF010000001">
    <property type="protein sequence ID" value="MBG6137745.1"/>
    <property type="molecule type" value="Genomic_DNA"/>
</dbReference>
<dbReference type="GO" id="GO:0016874">
    <property type="term" value="F:ligase activity"/>
    <property type="evidence" value="ECO:0007669"/>
    <property type="project" value="UniProtKB-KW"/>
</dbReference>
<keyword evidence="4" id="KW-0436">Ligase</keyword>
<dbReference type="Proteomes" id="UP000622552">
    <property type="component" value="Unassembled WGS sequence"/>
</dbReference>
<reference evidence="4" key="1">
    <citation type="submission" date="2020-11" db="EMBL/GenBank/DDBJ databases">
        <title>Sequencing the genomes of 1000 actinobacteria strains.</title>
        <authorList>
            <person name="Klenk H.-P."/>
        </authorList>
    </citation>
    <scope>NUCLEOTIDE SEQUENCE</scope>
    <source>
        <strain evidence="4">DSM 45356</strain>
    </source>
</reference>
<feature type="transmembrane region" description="Helical" evidence="1">
    <location>
        <begin position="807"/>
        <end position="829"/>
    </location>
</feature>
<feature type="domain" description="Carrier" evidence="3">
    <location>
        <begin position="481"/>
        <end position="522"/>
    </location>
</feature>
<dbReference type="InterPro" id="IPR036736">
    <property type="entry name" value="ACP-like_sf"/>
</dbReference>
<gene>
    <name evidence="4" type="ORF">IW245_003939</name>
</gene>
<evidence type="ECO:0000256" key="1">
    <source>
        <dbReference type="SAM" id="Phobius"/>
    </source>
</evidence>
<evidence type="ECO:0000259" key="2">
    <source>
        <dbReference type="Pfam" id="PF00501"/>
    </source>
</evidence>
<organism evidence="4 5">
    <name type="scientific">Longispora fulva</name>
    <dbReference type="NCBI Taxonomy" id="619741"/>
    <lineage>
        <taxon>Bacteria</taxon>
        <taxon>Bacillati</taxon>
        <taxon>Actinomycetota</taxon>
        <taxon>Actinomycetes</taxon>
        <taxon>Micromonosporales</taxon>
        <taxon>Micromonosporaceae</taxon>
        <taxon>Longispora</taxon>
    </lineage>
</organism>
<dbReference type="Gene3D" id="3.40.50.12780">
    <property type="entry name" value="N-terminal domain of ligase-like"/>
    <property type="match status" value="1"/>
</dbReference>
<protein>
    <submittedName>
        <fullName evidence="4">Acyl-CoA synthetase (AMP-forming)/AMP-acid ligase II</fullName>
    </submittedName>
</protein>
<keyword evidence="5" id="KW-1185">Reference proteome</keyword>
<dbReference type="Pfam" id="PF00550">
    <property type="entry name" value="PP-binding"/>
    <property type="match status" value="1"/>
</dbReference>
<dbReference type="RefSeq" id="WP_197004571.1">
    <property type="nucleotide sequence ID" value="NZ_BONS01000024.1"/>
</dbReference>
<evidence type="ECO:0000313" key="5">
    <source>
        <dbReference type="Proteomes" id="UP000622552"/>
    </source>
</evidence>
<feature type="transmembrane region" description="Helical" evidence="1">
    <location>
        <begin position="710"/>
        <end position="727"/>
    </location>
</feature>
<accession>A0A8J7KGT8</accession>
<dbReference type="InterPro" id="IPR042099">
    <property type="entry name" value="ANL_N_sf"/>
</dbReference>
<feature type="transmembrane region" description="Helical" evidence="1">
    <location>
        <begin position="670"/>
        <end position="690"/>
    </location>
</feature>
<dbReference type="AlphaFoldDB" id="A0A8J7KGT8"/>
<feature type="transmembrane region" description="Helical" evidence="1">
    <location>
        <begin position="643"/>
        <end position="663"/>
    </location>
</feature>